<keyword evidence="3" id="KW-1185">Reference proteome</keyword>
<protein>
    <submittedName>
        <fullName evidence="2">Uncharacterized protein</fullName>
    </submittedName>
</protein>
<feature type="compositionally biased region" description="Basic and acidic residues" evidence="1">
    <location>
        <begin position="455"/>
        <end position="474"/>
    </location>
</feature>
<dbReference type="OrthoDB" id="10370529at2759"/>
<evidence type="ECO:0000313" key="3">
    <source>
        <dbReference type="Proteomes" id="UP001165065"/>
    </source>
</evidence>
<dbReference type="EMBL" id="BRYA01000888">
    <property type="protein sequence ID" value="GMI34887.1"/>
    <property type="molecule type" value="Genomic_DNA"/>
</dbReference>
<evidence type="ECO:0000313" key="2">
    <source>
        <dbReference type="EMBL" id="GMI34887.1"/>
    </source>
</evidence>
<reference evidence="3" key="1">
    <citation type="journal article" date="2023" name="Commun. Biol.">
        <title>Genome analysis of Parmales, the sister group of diatoms, reveals the evolutionary specialization of diatoms from phago-mixotrophs to photoautotrophs.</title>
        <authorList>
            <person name="Ban H."/>
            <person name="Sato S."/>
            <person name="Yoshikawa S."/>
            <person name="Yamada K."/>
            <person name="Nakamura Y."/>
            <person name="Ichinomiya M."/>
            <person name="Sato N."/>
            <person name="Blanc-Mathieu R."/>
            <person name="Endo H."/>
            <person name="Kuwata A."/>
            <person name="Ogata H."/>
        </authorList>
    </citation>
    <scope>NUCLEOTIDE SEQUENCE [LARGE SCALE GENOMIC DNA]</scope>
</reference>
<gene>
    <name evidence="2" type="ORF">TrCOL_g10961</name>
</gene>
<dbReference type="AlphaFoldDB" id="A0A9W7L616"/>
<proteinExistence type="predicted"/>
<evidence type="ECO:0000256" key="1">
    <source>
        <dbReference type="SAM" id="MobiDB-lite"/>
    </source>
</evidence>
<comment type="caution">
    <text evidence="2">The sequence shown here is derived from an EMBL/GenBank/DDBJ whole genome shotgun (WGS) entry which is preliminary data.</text>
</comment>
<feature type="region of interest" description="Disordered" evidence="1">
    <location>
        <begin position="454"/>
        <end position="490"/>
    </location>
</feature>
<dbReference type="Proteomes" id="UP001165065">
    <property type="component" value="Unassembled WGS sequence"/>
</dbReference>
<sequence>MTRENLLLFLKGQAWEEGQEGTTKVVDTRKCTHILSLMLSLKDKLRVIQVFNLESVALSEGGAKCRDKARSASRTRSTSRTRSATRIEPFSLDEVFFRRHLLEDDFFVTFSSRLNPEYQDMMIERYGYRRTILTFSMETCERCGERNEITFLNVIEGSNICRRCWFTESTLCTVEYAKIRFNLDDDDISSMVILPVDNQRVLELIQGSSKGKGKGKGKGKTEICSLRAAHGIAKEKAELEAEPFLQDRSRKNVFETPQVVGGLWQVKKHLGLVHLHKPTPSDAALKVVCSRLSLEKVKALQGCSDVETVTDNLYIALFLATPHTQSTETSFCFGIVKVGVEMDCNMEQMFTSLRGDQVRQLRDAGILDSLEFKGVEQEASIHCGNVRVVGVKRDRKPIIELMGRNAIFVSRFLLHVQNVQFFDGGVCWEKCLRDHDNNAIVTMKGCENLIIVPEGRGDGEHGDGERGDGERGEGDGDGGATKKRPSCSIQ</sequence>
<accession>A0A9W7L616</accession>
<feature type="compositionally biased region" description="Basic residues" evidence="1">
    <location>
        <begin position="481"/>
        <end position="490"/>
    </location>
</feature>
<organism evidence="2 3">
    <name type="scientific">Triparma columacea</name>
    <dbReference type="NCBI Taxonomy" id="722753"/>
    <lineage>
        <taxon>Eukaryota</taxon>
        <taxon>Sar</taxon>
        <taxon>Stramenopiles</taxon>
        <taxon>Ochrophyta</taxon>
        <taxon>Bolidophyceae</taxon>
        <taxon>Parmales</taxon>
        <taxon>Triparmaceae</taxon>
        <taxon>Triparma</taxon>
    </lineage>
</organism>
<name>A0A9W7L616_9STRA</name>